<dbReference type="PROSITE" id="PS50297">
    <property type="entry name" value="ANK_REP_REGION"/>
    <property type="match status" value="1"/>
</dbReference>
<reference evidence="4" key="1">
    <citation type="submission" date="2022-06" db="EMBL/GenBank/DDBJ databases">
        <title>Complete genome sequences of two strains of the flax pathogen Septoria linicola.</title>
        <authorList>
            <person name="Lapalu N."/>
            <person name="Simon A."/>
            <person name="Demenou B."/>
            <person name="Paumier D."/>
            <person name="Guillot M.-P."/>
            <person name="Gout L."/>
            <person name="Valade R."/>
        </authorList>
    </citation>
    <scope>NUCLEOTIDE SEQUENCE</scope>
    <source>
        <strain evidence="4">SE15195</strain>
    </source>
</reference>
<evidence type="ECO:0000256" key="1">
    <source>
        <dbReference type="ARBA" id="ARBA00022737"/>
    </source>
</evidence>
<dbReference type="OrthoDB" id="3639039at2759"/>
<dbReference type="Gene3D" id="1.25.40.20">
    <property type="entry name" value="Ankyrin repeat-containing domain"/>
    <property type="match status" value="1"/>
</dbReference>
<evidence type="ECO:0000313" key="4">
    <source>
        <dbReference type="EMBL" id="USW52187.1"/>
    </source>
</evidence>
<dbReference type="SUPFAM" id="SSF48403">
    <property type="entry name" value="Ankyrin repeat"/>
    <property type="match status" value="1"/>
</dbReference>
<gene>
    <name evidence="4" type="ORF">Slin15195_G055060</name>
</gene>
<dbReference type="EMBL" id="CP099421">
    <property type="protein sequence ID" value="USW52187.1"/>
    <property type="molecule type" value="Genomic_DNA"/>
</dbReference>
<dbReference type="PANTHER" id="PTHR10039">
    <property type="entry name" value="AMELOGENIN"/>
    <property type="match status" value="1"/>
</dbReference>
<dbReference type="InterPro" id="IPR036770">
    <property type="entry name" value="Ankyrin_rpt-contain_sf"/>
</dbReference>
<keyword evidence="1" id="KW-0677">Repeat</keyword>
<protein>
    <submittedName>
        <fullName evidence="4">Ankyrin repeat-containing domain superfamily</fullName>
    </submittedName>
</protein>
<sequence>MSNYGEVVVRDGSRQHVGDVHGGQTNNYHIAHSDHEAQDALIIPQAELVRPIDARFDGDELAIAIWLKKNNLPVVKHKNYKCPSIIDLISPYSVRGTYGRLSARGLDGTVEWIAKAPKFLKWLSSKNSIELFLVGKVGSGKTTAMTTIMQTALRELPTDTPVLSFFFEHPMRSEVDLVSSLTQQLLRWMVARGRQLPSKVRLAIGQMYGENICKPTLDEIRTDIFEPIIPTFVKCAVIIDGIDNSDIVIGGPSSLIWSIRRLGKIVQLNVIISTRLQWSLPDDATVIALDSETVGGRSHSTDITFYVDTKLRPLSNAGQLLEDPRLHREVREELLAKAEGMFLWVTLQVEYLFGRLGVCSTAAEVKQRLGSFPNGLHDIYVQCLVRQPGPDARYTARVLAWICSAPQPTHLDHIRELLAFQLDDRHLDPADIPPANSVRRAAMDLVVLGKFLDNDEPDDEQYCFPAHPTVRDSVFSAKGFAALRSMCSLASSNLPLQAEWSLQHSLIDLGGRCAAYLIVFSGREIELRRNNIVHSSTPTAVLLDTVVGKSVAPAVGSFAKFDSKRLFTQRSSHTLPTRVRRTTGEVQVRLLGYARRNWHQCLRAVDPSSKHFRAFRELVLNHAEMKMQPWIPTGRMSQRARVDSLFFWALINEHCPLLDLAIAKAQREDLFPSTFWNSRHHSCGDMSVLHFAVKRCSTDVVARLLPSRHEVIDHRVGGTVLHMAVEKGDKELVKMLLEYSKAGQKPYATVYEKDGNGRSVLHLAIMQSDKDLCDLLLQEHNTRSTDLFIFDRDRRTPLFYANITENPGIITSLLRFGFVVEEVDFSLESPGTLVDSLAVVSKATRQHLLIEMTKRPTCTMQQLLKVVDMDEVYAWATGWNTLERDLVTARFDLIHRIAHGRGKMDPKVVLRMADDYNSAGKALLDRNLTALIGLCTLDPSYLTTHVRRALTGGFTPLELATRLKYLEGMEFCLPRVTTKIVWRARNLAAGYRQCSEFRLLNTHYLRLIGLAKERWESSASRHDAGLQDCRNARSLREGKNSRRLLPDQDQSGRSIEFTLTVQPCASEAVLVLTSDCVTWITTNASDEHTMSEFQAKDKFIPIKSHHVSSVKKEIELSIAVQRDACIINPTIRLDIIYDTNRKRTEPDAAKIDLRKRGLNFFYTRSPNDSSFQTVLAEAQWASGWAQLWSANVPERDARGCT</sequence>
<evidence type="ECO:0000259" key="3">
    <source>
        <dbReference type="Pfam" id="PF24883"/>
    </source>
</evidence>
<keyword evidence="5" id="KW-1185">Reference proteome</keyword>
<evidence type="ECO:0000256" key="2">
    <source>
        <dbReference type="PROSITE-ProRule" id="PRU00023"/>
    </source>
</evidence>
<dbReference type="Proteomes" id="UP001056384">
    <property type="component" value="Chromosome 4"/>
</dbReference>
<dbReference type="InterPro" id="IPR056884">
    <property type="entry name" value="NPHP3-like_N"/>
</dbReference>
<feature type="repeat" description="ANK" evidence="2">
    <location>
        <begin position="716"/>
        <end position="738"/>
    </location>
</feature>
<dbReference type="PANTHER" id="PTHR10039:SF15">
    <property type="entry name" value="NACHT DOMAIN-CONTAINING PROTEIN"/>
    <property type="match status" value="1"/>
</dbReference>
<keyword evidence="2" id="KW-0040">ANK repeat</keyword>
<dbReference type="Pfam" id="PF24883">
    <property type="entry name" value="NPHP3_N"/>
    <property type="match status" value="1"/>
</dbReference>
<name>A0A9Q9EJH4_9PEZI</name>
<dbReference type="SMART" id="SM00248">
    <property type="entry name" value="ANK"/>
    <property type="match status" value="5"/>
</dbReference>
<evidence type="ECO:0000313" key="5">
    <source>
        <dbReference type="Proteomes" id="UP001056384"/>
    </source>
</evidence>
<accession>A0A9Q9EJH4</accession>
<dbReference type="Pfam" id="PF12796">
    <property type="entry name" value="Ank_2"/>
    <property type="match status" value="1"/>
</dbReference>
<feature type="domain" description="Nephrocystin 3-like N-terminal" evidence="3">
    <location>
        <begin position="108"/>
        <end position="246"/>
    </location>
</feature>
<dbReference type="AlphaFoldDB" id="A0A9Q9EJH4"/>
<organism evidence="4 5">
    <name type="scientific">Septoria linicola</name>
    <dbReference type="NCBI Taxonomy" id="215465"/>
    <lineage>
        <taxon>Eukaryota</taxon>
        <taxon>Fungi</taxon>
        <taxon>Dikarya</taxon>
        <taxon>Ascomycota</taxon>
        <taxon>Pezizomycotina</taxon>
        <taxon>Dothideomycetes</taxon>
        <taxon>Dothideomycetidae</taxon>
        <taxon>Mycosphaerellales</taxon>
        <taxon>Mycosphaerellaceae</taxon>
        <taxon>Septoria</taxon>
    </lineage>
</organism>
<proteinExistence type="predicted"/>
<dbReference type="InterPro" id="IPR002110">
    <property type="entry name" value="Ankyrin_rpt"/>
</dbReference>
<dbReference type="PROSITE" id="PS50088">
    <property type="entry name" value="ANK_REPEAT"/>
    <property type="match status" value="1"/>
</dbReference>